<evidence type="ECO:0000256" key="8">
    <source>
        <dbReference type="SAM" id="SignalP"/>
    </source>
</evidence>
<accession>A0A565BKF6</accession>
<evidence type="ECO:0000313" key="10">
    <source>
        <dbReference type="Proteomes" id="UP000489600"/>
    </source>
</evidence>
<keyword evidence="3" id="KW-0378">Hydrolase</keyword>
<feature type="chain" id="PRO_5021951790" evidence="8">
    <location>
        <begin position="28"/>
        <end position="298"/>
    </location>
</feature>
<sequence length="298" mass="33419">MASSSSSRRSLLLVLEVLFVTFLSASAYLPEIGGFAGDDIVEVNRSQREFDYFALSLQWPGTYCRGTRHCCSKNACCRGSNAPTQFTIHGLWPDYNDGSWPSCCYRSDFNEKEISTLMDGLEKYWPSLSCGSPSTCHGGKGTFWGHESSLKLTEFHLLVVMYLFAIQTGKKHGTCSAPVFHDEYTYFLTTLNIYLKYNVTDVLYQAGYVASNSEKYPLGGIVTAIQNAFHLTPEVVCKKDAIDEIRICFYKDFKPRDCVGSKDLTSKKSCPKYVSLPEYTPLDAEATVLRMPTDKEVL</sequence>
<dbReference type="GO" id="GO:0033897">
    <property type="term" value="F:ribonuclease T2 activity"/>
    <property type="evidence" value="ECO:0007669"/>
    <property type="project" value="InterPro"/>
</dbReference>
<dbReference type="Gene3D" id="3.90.730.10">
    <property type="entry name" value="Ribonuclease T2-like"/>
    <property type="match status" value="1"/>
</dbReference>
<organism evidence="9 10">
    <name type="scientific">Arabis nemorensis</name>
    <dbReference type="NCBI Taxonomy" id="586526"/>
    <lineage>
        <taxon>Eukaryota</taxon>
        <taxon>Viridiplantae</taxon>
        <taxon>Streptophyta</taxon>
        <taxon>Embryophyta</taxon>
        <taxon>Tracheophyta</taxon>
        <taxon>Spermatophyta</taxon>
        <taxon>Magnoliopsida</taxon>
        <taxon>eudicotyledons</taxon>
        <taxon>Gunneridae</taxon>
        <taxon>Pentapetalae</taxon>
        <taxon>rosids</taxon>
        <taxon>malvids</taxon>
        <taxon>Brassicales</taxon>
        <taxon>Brassicaceae</taxon>
        <taxon>Arabideae</taxon>
        <taxon>Arabis</taxon>
    </lineage>
</organism>
<evidence type="ECO:0000256" key="6">
    <source>
        <dbReference type="PIRSR" id="PIRSR633697-1"/>
    </source>
</evidence>
<protein>
    <submittedName>
        <fullName evidence="9">Uncharacterized protein</fullName>
    </submittedName>
</protein>
<dbReference type="GO" id="GO:0005576">
    <property type="term" value="C:extracellular region"/>
    <property type="evidence" value="ECO:0007669"/>
    <property type="project" value="TreeGrafter"/>
</dbReference>
<evidence type="ECO:0000256" key="2">
    <source>
        <dbReference type="ARBA" id="ARBA00022722"/>
    </source>
</evidence>
<dbReference type="GO" id="GO:0006401">
    <property type="term" value="P:RNA catabolic process"/>
    <property type="evidence" value="ECO:0007669"/>
    <property type="project" value="TreeGrafter"/>
</dbReference>
<evidence type="ECO:0000256" key="5">
    <source>
        <dbReference type="ARBA" id="ARBA00023239"/>
    </source>
</evidence>
<evidence type="ECO:0000256" key="7">
    <source>
        <dbReference type="RuleBase" id="RU004328"/>
    </source>
</evidence>
<evidence type="ECO:0000256" key="4">
    <source>
        <dbReference type="ARBA" id="ARBA00023157"/>
    </source>
</evidence>
<keyword evidence="5" id="KW-0456">Lyase</keyword>
<dbReference type="Proteomes" id="UP000489600">
    <property type="component" value="Unassembled WGS sequence"/>
</dbReference>
<dbReference type="SUPFAM" id="SSF55895">
    <property type="entry name" value="Ribonuclease Rh-like"/>
    <property type="match status" value="1"/>
</dbReference>
<feature type="signal peptide" evidence="8">
    <location>
        <begin position="1"/>
        <end position="27"/>
    </location>
</feature>
<dbReference type="InterPro" id="IPR018188">
    <property type="entry name" value="RNase_T2_His_AS_1"/>
</dbReference>
<reference evidence="9" key="1">
    <citation type="submission" date="2019-07" db="EMBL/GenBank/DDBJ databases">
        <authorList>
            <person name="Dittberner H."/>
        </authorList>
    </citation>
    <scope>NUCLEOTIDE SEQUENCE [LARGE SCALE GENOMIC DNA]</scope>
</reference>
<keyword evidence="10" id="KW-1185">Reference proteome</keyword>
<dbReference type="GO" id="GO:0003723">
    <property type="term" value="F:RNA binding"/>
    <property type="evidence" value="ECO:0007669"/>
    <property type="project" value="InterPro"/>
</dbReference>
<evidence type="ECO:0000313" key="9">
    <source>
        <dbReference type="EMBL" id="VVB01379.1"/>
    </source>
</evidence>
<gene>
    <name evidence="9" type="ORF">ANE_LOCUS11823</name>
</gene>
<comment type="caution">
    <text evidence="9">The sequence shown here is derived from an EMBL/GenBank/DDBJ whole genome shotgun (WGS) entry which is preliminary data.</text>
</comment>
<dbReference type="PANTHER" id="PTHR11240:SF22">
    <property type="entry name" value="RIBONUCLEASE T2"/>
    <property type="match status" value="1"/>
</dbReference>
<dbReference type="EMBL" id="CABITT030000004">
    <property type="protein sequence ID" value="VVB01379.1"/>
    <property type="molecule type" value="Genomic_DNA"/>
</dbReference>
<name>A0A565BKF6_9BRAS</name>
<dbReference type="Pfam" id="PF00445">
    <property type="entry name" value="Ribonuclease_T2"/>
    <property type="match status" value="2"/>
</dbReference>
<dbReference type="OrthoDB" id="435754at2759"/>
<keyword evidence="4" id="KW-1015">Disulfide bond</keyword>
<keyword evidence="3" id="KW-0255">Endonuclease</keyword>
<feature type="active site" evidence="6">
    <location>
        <position position="89"/>
    </location>
</feature>
<feature type="active site" evidence="6">
    <location>
        <position position="147"/>
    </location>
</feature>
<feature type="active site" evidence="6">
    <location>
        <position position="172"/>
    </location>
</feature>
<dbReference type="AlphaFoldDB" id="A0A565BKF6"/>
<dbReference type="InterPro" id="IPR001568">
    <property type="entry name" value="RNase_T2-like"/>
</dbReference>
<dbReference type="InterPro" id="IPR033697">
    <property type="entry name" value="Ribonuclease_T2_eukaryotic"/>
</dbReference>
<keyword evidence="8" id="KW-0732">Signal</keyword>
<evidence type="ECO:0000256" key="1">
    <source>
        <dbReference type="ARBA" id="ARBA00007469"/>
    </source>
</evidence>
<dbReference type="PANTHER" id="PTHR11240">
    <property type="entry name" value="RIBONUCLEASE T2"/>
    <property type="match status" value="1"/>
</dbReference>
<dbReference type="InterPro" id="IPR036430">
    <property type="entry name" value="RNase_T2-like_sf"/>
</dbReference>
<evidence type="ECO:0000256" key="3">
    <source>
        <dbReference type="ARBA" id="ARBA00022759"/>
    </source>
</evidence>
<dbReference type="CDD" id="cd01061">
    <property type="entry name" value="RNase_T2_euk"/>
    <property type="match status" value="1"/>
</dbReference>
<keyword evidence="2" id="KW-0540">Nuclease</keyword>
<comment type="similarity">
    <text evidence="1 7">Belongs to the RNase T2 family.</text>
</comment>
<dbReference type="PROSITE" id="PS00530">
    <property type="entry name" value="RNASE_T2_1"/>
    <property type="match status" value="1"/>
</dbReference>
<proteinExistence type="inferred from homology"/>